<dbReference type="InterPro" id="IPR011712">
    <property type="entry name" value="Sig_transdc_His_kin_sub3_dim/P"/>
</dbReference>
<keyword evidence="13" id="KW-1185">Reference proteome</keyword>
<accession>A0ABZ1N4W9</accession>
<proteinExistence type="predicted"/>
<keyword evidence="6 12" id="KW-0418">Kinase</keyword>
<organism evidence="12 13">
    <name type="scientific">Nocardia salmonicida</name>
    <dbReference type="NCBI Taxonomy" id="53431"/>
    <lineage>
        <taxon>Bacteria</taxon>
        <taxon>Bacillati</taxon>
        <taxon>Actinomycetota</taxon>
        <taxon>Actinomycetes</taxon>
        <taxon>Mycobacteriales</taxon>
        <taxon>Nocardiaceae</taxon>
        <taxon>Nocardia</taxon>
    </lineage>
</organism>
<gene>
    <name evidence="12" type="ORF">OG308_27225</name>
</gene>
<feature type="transmembrane region" description="Helical" evidence="9">
    <location>
        <begin position="12"/>
        <end position="42"/>
    </location>
</feature>
<evidence type="ECO:0000256" key="7">
    <source>
        <dbReference type="ARBA" id="ARBA00022840"/>
    </source>
</evidence>
<keyword evidence="8" id="KW-0902">Two-component regulatory system</keyword>
<protein>
    <recommendedName>
        <fullName evidence="2">histidine kinase</fullName>
        <ecNumber evidence="2">2.7.13.3</ecNumber>
    </recommendedName>
</protein>
<sequence>MSTSPARSSRVAAAVAGYLLGVLTVPLDLLGVLAVPIAAGLTDRIAQGEHRRLTRLLGVRSNGAPTGARAAGYLAVRALVGVLGALVLALSGLGVVVAVAVVYGASTGDAVPIIDATEPGQVSWATAAVLALPGAVLCFLAVQGLLGVVRAEAWCLRRSTRPGQDELAQRVAQLTTTRAEVVEVIDDERRRIERDLHDGVQQRVVALSILLGRMDRAAEEEVRGELQRRAIAETRHILDELREVSWRIYPAMLARDGLRAALEALADRTPVPTRLTVDLDERAPRPVESACYFTASEAITNAIKHSGATAIEVAVERDDRTVRLRVHDDGHGGADATGHGLTGIATRVTALDGTMTVDSPSGGPTTITVEVPCG</sequence>
<feature type="domain" description="Histidine kinase/HSP90-like ATPase" evidence="10">
    <location>
        <begin position="294"/>
        <end position="372"/>
    </location>
</feature>
<evidence type="ECO:0000256" key="6">
    <source>
        <dbReference type="ARBA" id="ARBA00022777"/>
    </source>
</evidence>
<evidence type="ECO:0000259" key="10">
    <source>
        <dbReference type="Pfam" id="PF02518"/>
    </source>
</evidence>
<reference evidence="12 13" key="1">
    <citation type="submission" date="2022-10" db="EMBL/GenBank/DDBJ databases">
        <title>The complete genomes of actinobacterial strains from the NBC collection.</title>
        <authorList>
            <person name="Joergensen T.S."/>
            <person name="Alvarez Arevalo M."/>
            <person name="Sterndorff E.B."/>
            <person name="Faurdal D."/>
            <person name="Vuksanovic O."/>
            <person name="Mourched A.-S."/>
            <person name="Charusanti P."/>
            <person name="Shaw S."/>
            <person name="Blin K."/>
            <person name="Weber T."/>
        </authorList>
    </citation>
    <scope>NUCLEOTIDE SEQUENCE [LARGE SCALE GENOMIC DNA]</scope>
    <source>
        <strain evidence="12 13">NBC_01413</strain>
    </source>
</reference>
<feature type="transmembrane region" description="Helical" evidence="9">
    <location>
        <begin position="78"/>
        <end position="104"/>
    </location>
</feature>
<dbReference type="Pfam" id="PF07730">
    <property type="entry name" value="HisKA_3"/>
    <property type="match status" value="1"/>
</dbReference>
<dbReference type="EMBL" id="CP109527">
    <property type="protein sequence ID" value="WTY34966.1"/>
    <property type="molecule type" value="Genomic_DNA"/>
</dbReference>
<evidence type="ECO:0000256" key="3">
    <source>
        <dbReference type="ARBA" id="ARBA00022553"/>
    </source>
</evidence>
<dbReference type="Gene3D" id="1.20.5.1930">
    <property type="match status" value="1"/>
</dbReference>
<evidence type="ECO:0000313" key="12">
    <source>
        <dbReference type="EMBL" id="WTY34966.1"/>
    </source>
</evidence>
<dbReference type="InterPro" id="IPR036890">
    <property type="entry name" value="HATPase_C_sf"/>
</dbReference>
<evidence type="ECO:0000256" key="2">
    <source>
        <dbReference type="ARBA" id="ARBA00012438"/>
    </source>
</evidence>
<comment type="catalytic activity">
    <reaction evidence="1">
        <text>ATP + protein L-histidine = ADP + protein N-phospho-L-histidine.</text>
        <dbReference type="EC" id="2.7.13.3"/>
    </reaction>
</comment>
<dbReference type="CDD" id="cd16917">
    <property type="entry name" value="HATPase_UhpB-NarQ-NarX-like"/>
    <property type="match status" value="1"/>
</dbReference>
<keyword evidence="9" id="KW-0472">Membrane</keyword>
<keyword evidence="7" id="KW-0067">ATP-binding</keyword>
<dbReference type="InterPro" id="IPR003594">
    <property type="entry name" value="HATPase_dom"/>
</dbReference>
<dbReference type="GO" id="GO:0016301">
    <property type="term" value="F:kinase activity"/>
    <property type="evidence" value="ECO:0007669"/>
    <property type="project" value="UniProtKB-KW"/>
</dbReference>
<dbReference type="InterPro" id="IPR050482">
    <property type="entry name" value="Sensor_HK_TwoCompSys"/>
</dbReference>
<evidence type="ECO:0000256" key="8">
    <source>
        <dbReference type="ARBA" id="ARBA00023012"/>
    </source>
</evidence>
<feature type="transmembrane region" description="Helical" evidence="9">
    <location>
        <begin position="124"/>
        <end position="149"/>
    </location>
</feature>
<evidence type="ECO:0000259" key="11">
    <source>
        <dbReference type="Pfam" id="PF07730"/>
    </source>
</evidence>
<dbReference type="SUPFAM" id="SSF55874">
    <property type="entry name" value="ATPase domain of HSP90 chaperone/DNA topoisomerase II/histidine kinase"/>
    <property type="match status" value="1"/>
</dbReference>
<keyword evidence="4" id="KW-0808">Transferase</keyword>
<name>A0ABZ1N4W9_9NOCA</name>
<evidence type="ECO:0000313" key="13">
    <source>
        <dbReference type="Proteomes" id="UP001621418"/>
    </source>
</evidence>
<evidence type="ECO:0000256" key="1">
    <source>
        <dbReference type="ARBA" id="ARBA00000085"/>
    </source>
</evidence>
<evidence type="ECO:0000256" key="9">
    <source>
        <dbReference type="SAM" id="Phobius"/>
    </source>
</evidence>
<feature type="domain" description="Signal transduction histidine kinase subgroup 3 dimerisation and phosphoacceptor" evidence="11">
    <location>
        <begin position="188"/>
        <end position="251"/>
    </location>
</feature>
<dbReference type="PANTHER" id="PTHR24421">
    <property type="entry name" value="NITRATE/NITRITE SENSOR PROTEIN NARX-RELATED"/>
    <property type="match status" value="1"/>
</dbReference>
<dbReference type="PANTHER" id="PTHR24421:SF10">
    <property type="entry name" value="NITRATE_NITRITE SENSOR PROTEIN NARQ"/>
    <property type="match status" value="1"/>
</dbReference>
<evidence type="ECO:0000256" key="4">
    <source>
        <dbReference type="ARBA" id="ARBA00022679"/>
    </source>
</evidence>
<dbReference type="Proteomes" id="UP001621418">
    <property type="component" value="Chromosome"/>
</dbReference>
<keyword evidence="9" id="KW-1133">Transmembrane helix</keyword>
<keyword evidence="9" id="KW-0812">Transmembrane</keyword>
<dbReference type="Gene3D" id="3.30.565.10">
    <property type="entry name" value="Histidine kinase-like ATPase, C-terminal domain"/>
    <property type="match status" value="1"/>
</dbReference>
<dbReference type="EC" id="2.7.13.3" evidence="2"/>
<keyword evidence="3" id="KW-0597">Phosphoprotein</keyword>
<dbReference type="RefSeq" id="WP_364653384.1">
    <property type="nucleotide sequence ID" value="NZ_CP109527.1"/>
</dbReference>
<evidence type="ECO:0000256" key="5">
    <source>
        <dbReference type="ARBA" id="ARBA00022741"/>
    </source>
</evidence>
<dbReference type="Pfam" id="PF02518">
    <property type="entry name" value="HATPase_c"/>
    <property type="match status" value="1"/>
</dbReference>
<keyword evidence="5" id="KW-0547">Nucleotide-binding</keyword>